<gene>
    <name evidence="2" type="ORF">SNE40_005920</name>
</gene>
<protein>
    <submittedName>
        <fullName evidence="2">Uncharacterized protein</fullName>
    </submittedName>
</protein>
<accession>A0AAN8JZB0</accession>
<evidence type="ECO:0000313" key="2">
    <source>
        <dbReference type="EMBL" id="KAK6186631.1"/>
    </source>
</evidence>
<dbReference type="AlphaFoldDB" id="A0AAN8JZB0"/>
<evidence type="ECO:0000313" key="3">
    <source>
        <dbReference type="Proteomes" id="UP001347796"/>
    </source>
</evidence>
<comment type="caution">
    <text evidence="2">The sequence shown here is derived from an EMBL/GenBank/DDBJ whole genome shotgun (WGS) entry which is preliminary data.</text>
</comment>
<organism evidence="2 3">
    <name type="scientific">Patella caerulea</name>
    <name type="common">Rayed Mediterranean limpet</name>
    <dbReference type="NCBI Taxonomy" id="87958"/>
    <lineage>
        <taxon>Eukaryota</taxon>
        <taxon>Metazoa</taxon>
        <taxon>Spiralia</taxon>
        <taxon>Lophotrochozoa</taxon>
        <taxon>Mollusca</taxon>
        <taxon>Gastropoda</taxon>
        <taxon>Patellogastropoda</taxon>
        <taxon>Patelloidea</taxon>
        <taxon>Patellidae</taxon>
        <taxon>Patella</taxon>
    </lineage>
</organism>
<name>A0AAN8JZB0_PATCE</name>
<reference evidence="2 3" key="1">
    <citation type="submission" date="2024-01" db="EMBL/GenBank/DDBJ databases">
        <title>The genome of the rayed Mediterranean limpet Patella caerulea (Linnaeus, 1758).</title>
        <authorList>
            <person name="Anh-Thu Weber A."/>
            <person name="Halstead-Nussloch G."/>
        </authorList>
    </citation>
    <scope>NUCLEOTIDE SEQUENCE [LARGE SCALE GENOMIC DNA]</scope>
    <source>
        <strain evidence="2">AATW-2023a</strain>
        <tissue evidence="2">Whole specimen</tissue>
    </source>
</reference>
<sequence>MASQSKKTRSLKRTSTEELEPNNIPNKTSRTWPRFLVIQSTNDINLAKTSFLISKGLAGLAGEPKSVKKMRNGTLLVECAKESHATSLLKSKTLANIPIKVAPHNSLNSSRGVIRSQDLEGSCEEEMLENLAS</sequence>
<feature type="compositionally biased region" description="Basic residues" evidence="1">
    <location>
        <begin position="1"/>
        <end position="12"/>
    </location>
</feature>
<proteinExistence type="predicted"/>
<keyword evidence="3" id="KW-1185">Reference proteome</keyword>
<dbReference type="Proteomes" id="UP001347796">
    <property type="component" value="Unassembled WGS sequence"/>
</dbReference>
<feature type="region of interest" description="Disordered" evidence="1">
    <location>
        <begin position="1"/>
        <end position="30"/>
    </location>
</feature>
<dbReference type="EMBL" id="JAZGQO010000005">
    <property type="protein sequence ID" value="KAK6186631.1"/>
    <property type="molecule type" value="Genomic_DNA"/>
</dbReference>
<evidence type="ECO:0000256" key="1">
    <source>
        <dbReference type="SAM" id="MobiDB-lite"/>
    </source>
</evidence>